<dbReference type="Proteomes" id="UP001183648">
    <property type="component" value="Unassembled WGS sequence"/>
</dbReference>
<dbReference type="PROSITE" id="PS52050">
    <property type="entry name" value="WYL"/>
    <property type="match status" value="1"/>
</dbReference>
<keyword evidence="2" id="KW-0647">Proteasome</keyword>
<name>A0ABU2BY91_9ACTN</name>
<dbReference type="Pfam" id="PF13280">
    <property type="entry name" value="WYL"/>
    <property type="match status" value="1"/>
</dbReference>
<proteinExistence type="predicted"/>
<sequence length="335" mass="37319">MAAPKFVQRIARLPQVLTLLAGYPDGLPLHTVAEQLGVDVETLREDLVTYVGLDSWGWDYDLFKRPAIEFVQPETDDGGTESERSEATVVRLVSEGRQDLLGADYLSAGDLAVLYTAGMALLESDPSDNDLEGALELIAETMYGAPTTQPEVGPWNKFVAALRQAEEQHRRVRIVYSRSWREGVSERVIEPLRLVQTRRGWEVDAGPVEYNGTLRTFLLSNIRSVEVLDETFEEPPGAARLLEKQRKTKKVRVDLAQDARWAVSLYAERHHVVEEDPDRFDAELELLEPVTQRLALLMLASGSRSRVPAEYVGGASAVINDLIAHHASHLSAQPN</sequence>
<dbReference type="EMBL" id="JAVDYG010000001">
    <property type="protein sequence ID" value="MDR7363357.1"/>
    <property type="molecule type" value="Genomic_DNA"/>
</dbReference>
<evidence type="ECO:0000259" key="1">
    <source>
        <dbReference type="Pfam" id="PF13280"/>
    </source>
</evidence>
<dbReference type="InterPro" id="IPR026881">
    <property type="entry name" value="WYL_dom"/>
</dbReference>
<dbReference type="InterPro" id="IPR051534">
    <property type="entry name" value="CBASS_pafABC_assoc_protein"/>
</dbReference>
<dbReference type="GO" id="GO:0000502">
    <property type="term" value="C:proteasome complex"/>
    <property type="evidence" value="ECO:0007669"/>
    <property type="project" value="UniProtKB-KW"/>
</dbReference>
<gene>
    <name evidence="2" type="ORF">J2S63_002910</name>
</gene>
<dbReference type="PANTHER" id="PTHR34580:SF1">
    <property type="entry name" value="PROTEIN PAFC"/>
    <property type="match status" value="1"/>
</dbReference>
<protein>
    <submittedName>
        <fullName evidence="2">Proteasome accessory factor C</fullName>
    </submittedName>
</protein>
<comment type="caution">
    <text evidence="2">The sequence shown here is derived from an EMBL/GenBank/DDBJ whole genome shotgun (WGS) entry which is preliminary data.</text>
</comment>
<dbReference type="RefSeq" id="WP_310303675.1">
    <property type="nucleotide sequence ID" value="NZ_BAAAPS010000003.1"/>
</dbReference>
<dbReference type="PIRSF" id="PIRSF016838">
    <property type="entry name" value="PafC"/>
    <property type="match status" value="1"/>
</dbReference>
<evidence type="ECO:0000313" key="2">
    <source>
        <dbReference type="EMBL" id="MDR7363357.1"/>
    </source>
</evidence>
<keyword evidence="3" id="KW-1185">Reference proteome</keyword>
<accession>A0ABU2BY91</accession>
<evidence type="ECO:0000313" key="3">
    <source>
        <dbReference type="Proteomes" id="UP001183648"/>
    </source>
</evidence>
<dbReference type="InterPro" id="IPR028349">
    <property type="entry name" value="PafC-like"/>
</dbReference>
<reference evidence="2 3" key="1">
    <citation type="submission" date="2023-07" db="EMBL/GenBank/DDBJ databases">
        <title>Sequencing the genomes of 1000 actinobacteria strains.</title>
        <authorList>
            <person name="Klenk H.-P."/>
        </authorList>
    </citation>
    <scope>NUCLEOTIDE SEQUENCE [LARGE SCALE GENOMIC DNA]</scope>
    <source>
        <strain evidence="2 3">DSM 19426</strain>
    </source>
</reference>
<dbReference type="PANTHER" id="PTHR34580">
    <property type="match status" value="1"/>
</dbReference>
<organism evidence="2 3">
    <name type="scientific">Nocardioides marmoribigeumensis</name>
    <dbReference type="NCBI Taxonomy" id="433649"/>
    <lineage>
        <taxon>Bacteria</taxon>
        <taxon>Bacillati</taxon>
        <taxon>Actinomycetota</taxon>
        <taxon>Actinomycetes</taxon>
        <taxon>Propionibacteriales</taxon>
        <taxon>Nocardioidaceae</taxon>
        <taxon>Nocardioides</taxon>
    </lineage>
</organism>
<feature type="domain" description="WYL" evidence="1">
    <location>
        <begin position="159"/>
        <end position="227"/>
    </location>
</feature>